<protein>
    <submittedName>
        <fullName evidence="4">S-layer protein</fullName>
    </submittedName>
</protein>
<dbReference type="InterPro" id="IPR001119">
    <property type="entry name" value="SLH_dom"/>
</dbReference>
<dbReference type="OrthoDB" id="1699243at2"/>
<evidence type="ECO:0000313" key="4">
    <source>
        <dbReference type="EMBL" id="EPR09390.1"/>
    </source>
</evidence>
<name>U4QZF2_9FIRM</name>
<feature type="domain" description="SLH" evidence="3">
    <location>
        <begin position="79"/>
        <end position="142"/>
    </location>
</feature>
<feature type="signal peptide" evidence="2">
    <location>
        <begin position="1"/>
        <end position="22"/>
    </location>
</feature>
<dbReference type="STRING" id="1330534.L323_16850"/>
<dbReference type="EMBL" id="ATAY01000088">
    <property type="protein sequence ID" value="EPR09390.1"/>
    <property type="molecule type" value="Genomic_DNA"/>
</dbReference>
<evidence type="ECO:0000256" key="1">
    <source>
        <dbReference type="ARBA" id="ARBA00022737"/>
    </source>
</evidence>
<feature type="chain" id="PRO_5004653657" evidence="2">
    <location>
        <begin position="23"/>
        <end position="650"/>
    </location>
</feature>
<dbReference type="PROSITE" id="PS51272">
    <property type="entry name" value="SLH"/>
    <property type="match status" value="1"/>
</dbReference>
<evidence type="ECO:0000259" key="3">
    <source>
        <dbReference type="PROSITE" id="PS51272"/>
    </source>
</evidence>
<gene>
    <name evidence="4" type="ORF">L323_16850</name>
</gene>
<dbReference type="Pfam" id="PF00395">
    <property type="entry name" value="SLH"/>
    <property type="match status" value="1"/>
</dbReference>
<reference evidence="4 5" key="1">
    <citation type="journal article" date="2013" name="Genome Announc.">
        <title>Draft Genome Sequence of the Cellulolytic Bacterium Clostridium papyrosolvens C7 (ATCC 700395).</title>
        <authorList>
            <person name="Zepeda V."/>
            <person name="Dassa B."/>
            <person name="Borovok I."/>
            <person name="Lamed R."/>
            <person name="Bayer E.A."/>
            <person name="Cate J.H."/>
        </authorList>
    </citation>
    <scope>NUCLEOTIDE SEQUENCE [LARGE SCALE GENOMIC DNA]</scope>
    <source>
        <strain evidence="4 5">C7</strain>
    </source>
</reference>
<comment type="caution">
    <text evidence="4">The sequence shown here is derived from an EMBL/GenBank/DDBJ whole genome shotgun (WGS) entry which is preliminary data.</text>
</comment>
<dbReference type="AlphaFoldDB" id="U4QZF2"/>
<dbReference type="PATRIC" id="fig|1330534.3.peg.3341"/>
<evidence type="ECO:0000313" key="5">
    <source>
        <dbReference type="Proteomes" id="UP000016860"/>
    </source>
</evidence>
<organism evidence="4 5">
    <name type="scientific">Ruminiclostridium papyrosolvens C7</name>
    <dbReference type="NCBI Taxonomy" id="1330534"/>
    <lineage>
        <taxon>Bacteria</taxon>
        <taxon>Bacillati</taxon>
        <taxon>Bacillota</taxon>
        <taxon>Clostridia</taxon>
        <taxon>Eubacteriales</taxon>
        <taxon>Oscillospiraceae</taxon>
        <taxon>Ruminiclostridium</taxon>
    </lineage>
</organism>
<keyword evidence="1" id="KW-0677">Repeat</keyword>
<proteinExistence type="predicted"/>
<keyword evidence="2" id="KW-0732">Signal</keyword>
<dbReference type="Proteomes" id="UP000016860">
    <property type="component" value="Unassembled WGS sequence"/>
</dbReference>
<dbReference type="RefSeq" id="WP_020816771.1">
    <property type="nucleotide sequence ID" value="NZ_ATAY01000088.1"/>
</dbReference>
<accession>U4QZF2</accession>
<evidence type="ECO:0000256" key="2">
    <source>
        <dbReference type="SAM" id="SignalP"/>
    </source>
</evidence>
<sequence>MFKKILALTLAFIITLSTIAFAANTPSQTVWKDSFNELKSLGVVTDSDFKTTGNISRAIFSKIIVNATGNNDMAKSLAGSSTFADVSTKSAYCGYINASIKKGYMSALADGSFRPNNALTLAQLCTAVIRALGYTDSDIVGGWPGGYIEKAENLGITKGFTLKSGDSVPVTTAIVVIDRMMNTYIKKVNPGDSDKTLKDTVGLADDQSNLTYGKPEVAFNFKPSSKKLGSITFNTSLPVLRNTVNNSVTPATSTIGESITLNDIKDKDVVYPVYNKLNVLIYYLVLDNKVDGQITSILPSKYAPKSIKINNIEYQLGDYANLSSFNSSKGAFKVGDTISAVLGYDGKVVEAYYTDNSDNKDYAFVENTSTVVSKDAADYGKIYYTVDLMLVDGTTKTYKVKEDPGQYKWKLIKYSAVTEDTITLMNLTYMTPTDVTIDKYEKKINQGYAADNIKIFNYTDSTVRLVNLNDIPNGILRAGKVQYIGTTGDFSDVNIMLINDVFDEQYKNCVVQKIQVPDGRVNSYTYTLLSGSNKYTYTTQAEIPGATVGAVFKMKMYNTSINSFAQIKDPDALGWFVQAVDSKRIMINNWVYMFSPEMTVYLVDYAGNISVKKVADVVTGTNASYTSVKLYCDRPLNNGGRVQTMVISMK</sequence>